<evidence type="ECO:0000256" key="5">
    <source>
        <dbReference type="ARBA" id="ARBA00019371"/>
    </source>
</evidence>
<dbReference type="GO" id="GO:0004124">
    <property type="term" value="F:cysteine synthase activity"/>
    <property type="evidence" value="ECO:0007669"/>
    <property type="project" value="UniProtKB-UniRule"/>
</dbReference>
<evidence type="ECO:0000256" key="2">
    <source>
        <dbReference type="ARBA" id="ARBA00004962"/>
    </source>
</evidence>
<dbReference type="GO" id="GO:0006535">
    <property type="term" value="P:cysteine biosynthetic process from serine"/>
    <property type="evidence" value="ECO:0007669"/>
    <property type="project" value="UniProtKB-UniRule"/>
</dbReference>
<dbReference type="PROSITE" id="PS00901">
    <property type="entry name" value="CYS_SYNTHASE"/>
    <property type="match status" value="1"/>
</dbReference>
<dbReference type="eggNOG" id="COG0031">
    <property type="taxonomic scope" value="Bacteria"/>
</dbReference>
<dbReference type="InterPro" id="IPR005859">
    <property type="entry name" value="CysK"/>
</dbReference>
<keyword evidence="7 13" id="KW-0808">Transferase</keyword>
<evidence type="ECO:0000313" key="15">
    <source>
        <dbReference type="EMBL" id="ERP31078.1"/>
    </source>
</evidence>
<feature type="binding site" evidence="11">
    <location>
        <begin position="178"/>
        <end position="182"/>
    </location>
    <ligand>
        <name>pyridoxal 5'-phosphate</name>
        <dbReference type="ChEBI" id="CHEBI:597326"/>
    </ligand>
</feature>
<evidence type="ECO:0000256" key="11">
    <source>
        <dbReference type="PIRSR" id="PIRSR605856-50"/>
    </source>
</evidence>
<dbReference type="OrthoDB" id="9815130at2"/>
<name>U7D559_9BACT</name>
<dbReference type="InterPro" id="IPR050214">
    <property type="entry name" value="Cys_Synth/Cystath_Beta-Synth"/>
</dbReference>
<reference evidence="15 16" key="1">
    <citation type="journal article" date="2013" name="Environ. Microbiol.">
        <title>Genome analysis of Chitinivibrio alkaliphilus gen. nov., sp. nov., a novel extremely haloalkaliphilic anaerobic chitinolytic bacterium from the candidate phylum Termite Group 3.</title>
        <authorList>
            <person name="Sorokin D.Y."/>
            <person name="Gumerov V.M."/>
            <person name="Rakitin A.L."/>
            <person name="Beletsky A.V."/>
            <person name="Damste J.S."/>
            <person name="Muyzer G."/>
            <person name="Mardanov A.V."/>
            <person name="Ravin N.V."/>
        </authorList>
    </citation>
    <scope>NUCLEOTIDE SEQUENCE [LARGE SCALE GENOMIC DNA]</scope>
    <source>
        <strain evidence="15 16">ACht1</strain>
    </source>
</reference>
<feature type="binding site" evidence="11">
    <location>
        <position position="74"/>
    </location>
    <ligand>
        <name>pyridoxal 5'-phosphate</name>
        <dbReference type="ChEBI" id="CHEBI:597326"/>
    </ligand>
</feature>
<evidence type="ECO:0000256" key="8">
    <source>
        <dbReference type="ARBA" id="ARBA00022898"/>
    </source>
</evidence>
<keyword evidence="9 13" id="KW-0198">Cysteine biosynthesis</keyword>
<evidence type="ECO:0000256" key="3">
    <source>
        <dbReference type="ARBA" id="ARBA00007103"/>
    </source>
</evidence>
<evidence type="ECO:0000313" key="16">
    <source>
        <dbReference type="Proteomes" id="UP000017148"/>
    </source>
</evidence>
<dbReference type="Proteomes" id="UP000017148">
    <property type="component" value="Unassembled WGS sequence"/>
</dbReference>
<comment type="caution">
    <text evidence="15">The sequence shown here is derived from an EMBL/GenBank/DDBJ whole genome shotgun (WGS) entry which is preliminary data.</text>
</comment>
<dbReference type="CDD" id="cd01561">
    <property type="entry name" value="CBS_like"/>
    <property type="match status" value="1"/>
</dbReference>
<dbReference type="STRING" id="1313304.CALK_2036"/>
<keyword evidence="6 13" id="KW-0028">Amino-acid biosynthesis</keyword>
<dbReference type="Gene3D" id="3.40.50.1100">
    <property type="match status" value="2"/>
</dbReference>
<sequence>MNIHDSISDCIGKTPLVRMRSFLPDVTASLFAKLEFFNPTASIKDRTAYGMIRAAEERGELTPGDTIVEPTSGNTGVSLAMIAAARGYNLIITMPESMSIERRRLMAYLGAEVVLTDAVRGMKGAIEKAEELCAAESRFYMPQQFRNTDNPHIHYTTTAQEIWDDTDGAVDVVVMGVGTGGTITGTAERLKELKPSLRVVAVEPASSAVLSGETPGKHGIQGIGAGFVPAILKADLIDSIVKVTDAQALTAARKCASTEGVIAGISSGAALFGASQIAKKSENRGKNIVVVLPDTGERYLSTDLFER</sequence>
<evidence type="ECO:0000256" key="10">
    <source>
        <dbReference type="ARBA" id="ARBA00047931"/>
    </source>
</evidence>
<evidence type="ECO:0000256" key="12">
    <source>
        <dbReference type="PIRSR" id="PIRSR605856-51"/>
    </source>
</evidence>
<evidence type="ECO:0000256" key="7">
    <source>
        <dbReference type="ARBA" id="ARBA00022679"/>
    </source>
</evidence>
<dbReference type="InterPro" id="IPR001926">
    <property type="entry name" value="TrpB-like_PALP"/>
</dbReference>
<evidence type="ECO:0000259" key="14">
    <source>
        <dbReference type="Pfam" id="PF00291"/>
    </source>
</evidence>
<dbReference type="FunFam" id="3.40.50.1100:FF:000002">
    <property type="entry name" value="Cysteine synthase"/>
    <property type="match status" value="1"/>
</dbReference>
<dbReference type="InterPro" id="IPR001216">
    <property type="entry name" value="P-phosphate_BS"/>
</dbReference>
<dbReference type="AlphaFoldDB" id="U7D559"/>
<dbReference type="InterPro" id="IPR005856">
    <property type="entry name" value="Cys_synth"/>
</dbReference>
<dbReference type="FunFam" id="3.40.50.1100:FF:000118">
    <property type="entry name" value="Related to CYS4-cystathionine beta-synthase"/>
    <property type="match status" value="1"/>
</dbReference>
<comment type="catalytic activity">
    <reaction evidence="10 13">
        <text>O-acetyl-L-serine + hydrogen sulfide = L-cysteine + acetate</text>
        <dbReference type="Rhea" id="RHEA:14829"/>
        <dbReference type="ChEBI" id="CHEBI:29919"/>
        <dbReference type="ChEBI" id="CHEBI:30089"/>
        <dbReference type="ChEBI" id="CHEBI:35235"/>
        <dbReference type="ChEBI" id="CHEBI:58340"/>
        <dbReference type="EC" id="2.5.1.47"/>
    </reaction>
</comment>
<dbReference type="EMBL" id="ASJR01000020">
    <property type="protein sequence ID" value="ERP31078.1"/>
    <property type="molecule type" value="Genomic_DNA"/>
</dbReference>
<keyword evidence="16" id="KW-1185">Reference proteome</keyword>
<comment type="similarity">
    <text evidence="3 13">Belongs to the cysteine synthase/cystathionine beta-synthase family.</text>
</comment>
<evidence type="ECO:0000256" key="4">
    <source>
        <dbReference type="ARBA" id="ARBA00012681"/>
    </source>
</evidence>
<gene>
    <name evidence="15" type="ORF">CALK_2036</name>
</gene>
<evidence type="ECO:0000256" key="1">
    <source>
        <dbReference type="ARBA" id="ARBA00001933"/>
    </source>
</evidence>
<proteinExistence type="inferred from homology"/>
<dbReference type="Pfam" id="PF00291">
    <property type="entry name" value="PALP"/>
    <property type="match status" value="1"/>
</dbReference>
<dbReference type="SUPFAM" id="SSF53686">
    <property type="entry name" value="Tryptophan synthase beta subunit-like PLP-dependent enzymes"/>
    <property type="match status" value="1"/>
</dbReference>
<dbReference type="InterPro" id="IPR036052">
    <property type="entry name" value="TrpB-like_PALP_sf"/>
</dbReference>
<dbReference type="PATRIC" id="fig|1313304.3.peg.1942"/>
<dbReference type="NCBIfam" id="TIGR01136">
    <property type="entry name" value="cysKM"/>
    <property type="match status" value="1"/>
</dbReference>
<evidence type="ECO:0000256" key="6">
    <source>
        <dbReference type="ARBA" id="ARBA00022605"/>
    </source>
</evidence>
<feature type="modified residue" description="N6-(pyridoxal phosphate)lysine" evidence="12">
    <location>
        <position position="44"/>
    </location>
</feature>
<accession>U7D559</accession>
<organism evidence="15 16">
    <name type="scientific">Chitinivibrio alkaliphilus ACht1</name>
    <dbReference type="NCBI Taxonomy" id="1313304"/>
    <lineage>
        <taxon>Bacteria</taxon>
        <taxon>Pseudomonadati</taxon>
        <taxon>Fibrobacterota</taxon>
        <taxon>Chitinivibrionia</taxon>
        <taxon>Chitinivibrionales</taxon>
        <taxon>Chitinivibrionaceae</taxon>
        <taxon>Chitinivibrio</taxon>
    </lineage>
</organism>
<feature type="domain" description="Tryptophan synthase beta chain-like PALP" evidence="14">
    <location>
        <begin position="7"/>
        <end position="294"/>
    </location>
</feature>
<dbReference type="NCBIfam" id="TIGR01139">
    <property type="entry name" value="cysK"/>
    <property type="match status" value="1"/>
</dbReference>
<evidence type="ECO:0000256" key="13">
    <source>
        <dbReference type="RuleBase" id="RU003985"/>
    </source>
</evidence>
<evidence type="ECO:0000256" key="9">
    <source>
        <dbReference type="ARBA" id="ARBA00023192"/>
    </source>
</evidence>
<feature type="binding site" evidence="11">
    <location>
        <position position="266"/>
    </location>
    <ligand>
        <name>pyridoxal 5'-phosphate</name>
        <dbReference type="ChEBI" id="CHEBI:597326"/>
    </ligand>
</feature>
<keyword evidence="8 11" id="KW-0663">Pyridoxal phosphate</keyword>
<protein>
    <recommendedName>
        <fullName evidence="5 13">Cysteine synthase</fullName>
        <ecNumber evidence="4 13">2.5.1.47</ecNumber>
    </recommendedName>
</protein>
<dbReference type="EC" id="2.5.1.47" evidence="4 13"/>
<comment type="pathway">
    <text evidence="2">Amino-acid biosynthesis; L-cysteine biosynthesis; L-cysteine from L-serine: step 2/2.</text>
</comment>
<dbReference type="RefSeq" id="WP_022637453.1">
    <property type="nucleotide sequence ID" value="NZ_ASJR01000020.1"/>
</dbReference>
<comment type="cofactor">
    <cofactor evidence="1 11 13">
        <name>pyridoxal 5'-phosphate</name>
        <dbReference type="ChEBI" id="CHEBI:597326"/>
    </cofactor>
</comment>
<dbReference type="PANTHER" id="PTHR10314">
    <property type="entry name" value="CYSTATHIONINE BETA-SYNTHASE"/>
    <property type="match status" value="1"/>
</dbReference>